<reference evidence="2 3" key="1">
    <citation type="submission" date="2020-08" db="EMBL/GenBank/DDBJ databases">
        <title>Genomic Encyclopedia of Type Strains, Phase III (KMG-III): the genomes of soil and plant-associated and newly described type strains.</title>
        <authorList>
            <person name="Whitman W."/>
        </authorList>
    </citation>
    <scope>NUCLEOTIDE SEQUENCE [LARGE SCALE GENOMIC DNA]</scope>
    <source>
        <strain evidence="2 3">CECT 8712</strain>
    </source>
</reference>
<feature type="compositionally biased region" description="Basic and acidic residues" evidence="1">
    <location>
        <begin position="462"/>
        <end position="475"/>
    </location>
</feature>
<sequence length="609" mass="65624">MPESTYHQIHFAWAEPTLLGRTGPGPSASSLPEPEQPALRSWRDRLLPALTADYRALLPGGDPATRPETLWSRAYPDGQAALVYRWPGEVRSAHAWAIVGPARGLTLPRILALHENPHTRPDPRRPPAPGWSAMPVLSMPGPWERTAAPGAVRTRDRRAAETSVEGEPILVGAVASALHRPDLPVHLTLAPERADLWQAVQLRFLWGMHRVLHDVLTPPDAVPAAGWSWSFSTYEPALGGEDSPHLAFAPPTSGRVSPFRTPPAADHRKVAERLVEILRDEGGDALAAHLAERGVPDAPTFADRRALLSDWLDPAPRPARDLPPVGDMSTAEDLPPVEPLPDEHETLPDSLDGPPETLEDLPEAEPPGEEETGPRQPPGTDVPVGRIAVEPAGTGPGEQGPGGDREQGELPQEDDVLWPEQPRPLHDEPAPGPDTEHPVLAPRPDEPAEDRTRRPRLAPAEGEEHPLPEPDRSDAEPSVPEEPAVPEAAVPEPAVPEAAVPAPVGEAPAGGGGDADTDAELWRIREERDRYHAELQGLRRELARLDRPWPDLDGEEPGTEPAPRRWPSRLAAALLALVLLGAGLEIGARSGTGALDLLGMLGDRFVQSL</sequence>
<feature type="compositionally biased region" description="Low complexity" evidence="1">
    <location>
        <begin position="476"/>
        <end position="495"/>
    </location>
</feature>
<evidence type="ECO:0000256" key="1">
    <source>
        <dbReference type="SAM" id="MobiDB-lite"/>
    </source>
</evidence>
<accession>A0A841ISW8</accession>
<organism evidence="2 3">
    <name type="scientific">Nocardiopsis algeriensis</name>
    <dbReference type="NCBI Taxonomy" id="1478215"/>
    <lineage>
        <taxon>Bacteria</taxon>
        <taxon>Bacillati</taxon>
        <taxon>Actinomycetota</taxon>
        <taxon>Actinomycetes</taxon>
        <taxon>Streptosporangiales</taxon>
        <taxon>Nocardiopsidaceae</taxon>
        <taxon>Nocardiopsis</taxon>
    </lineage>
</organism>
<evidence type="ECO:0000313" key="2">
    <source>
        <dbReference type="EMBL" id="MBB6121252.1"/>
    </source>
</evidence>
<feature type="compositionally biased region" description="Acidic residues" evidence="1">
    <location>
        <begin position="357"/>
        <end position="371"/>
    </location>
</feature>
<dbReference type="Proteomes" id="UP000536604">
    <property type="component" value="Unassembled WGS sequence"/>
</dbReference>
<evidence type="ECO:0000313" key="3">
    <source>
        <dbReference type="Proteomes" id="UP000536604"/>
    </source>
</evidence>
<comment type="caution">
    <text evidence="2">The sequence shown here is derived from an EMBL/GenBank/DDBJ whole genome shotgun (WGS) entry which is preliminary data.</text>
</comment>
<dbReference type="RefSeq" id="WP_184292698.1">
    <property type="nucleotide sequence ID" value="NZ_JACHJO010000009.1"/>
</dbReference>
<name>A0A841ISW8_9ACTN</name>
<dbReference type="AlphaFoldDB" id="A0A841ISW8"/>
<feature type="compositionally biased region" description="Basic and acidic residues" evidence="1">
    <location>
        <begin position="423"/>
        <end position="452"/>
    </location>
</feature>
<feature type="region of interest" description="Disordered" evidence="1">
    <location>
        <begin position="312"/>
        <end position="495"/>
    </location>
</feature>
<gene>
    <name evidence="2" type="ORF">FHS13_003220</name>
</gene>
<dbReference type="EMBL" id="JACHJO010000009">
    <property type="protein sequence ID" value="MBB6121252.1"/>
    <property type="molecule type" value="Genomic_DNA"/>
</dbReference>
<keyword evidence="3" id="KW-1185">Reference proteome</keyword>
<protein>
    <submittedName>
        <fullName evidence="2">Uncharacterized protein</fullName>
    </submittedName>
</protein>
<proteinExistence type="predicted"/>